<protein>
    <submittedName>
        <fullName evidence="11">Succinate dehydrogenase, cytochrome b556 subunit</fullName>
    </submittedName>
</protein>
<name>A0A5J5KYD9_9MICC</name>
<feature type="transmembrane region" description="Helical" evidence="10">
    <location>
        <begin position="69"/>
        <end position="90"/>
    </location>
</feature>
<organism evidence="11 12">
    <name type="scientific">Kocuria coralli</name>
    <dbReference type="NCBI Taxonomy" id="1461025"/>
    <lineage>
        <taxon>Bacteria</taxon>
        <taxon>Bacillati</taxon>
        <taxon>Actinomycetota</taxon>
        <taxon>Actinomycetes</taxon>
        <taxon>Micrococcales</taxon>
        <taxon>Micrococcaceae</taxon>
        <taxon>Kocuria</taxon>
    </lineage>
</organism>
<dbReference type="AlphaFoldDB" id="A0A5J5KYD9"/>
<feature type="transmembrane region" description="Helical" evidence="10">
    <location>
        <begin position="148"/>
        <end position="165"/>
    </location>
</feature>
<dbReference type="InterPro" id="IPR000701">
    <property type="entry name" value="SuccDH_FuR_B_TM-su"/>
</dbReference>
<accession>A0A5J5KYD9</accession>
<gene>
    <name evidence="11" type="primary">sdhC</name>
    <name evidence="11" type="ORF">FCK90_05710</name>
</gene>
<dbReference type="Proteomes" id="UP000325957">
    <property type="component" value="Unassembled WGS sequence"/>
</dbReference>
<evidence type="ECO:0000256" key="3">
    <source>
        <dbReference type="ARBA" id="ARBA00007244"/>
    </source>
</evidence>
<keyword evidence="8" id="KW-0408">Iron</keyword>
<keyword evidence="5 10" id="KW-0812">Transmembrane</keyword>
<keyword evidence="4" id="KW-0349">Heme</keyword>
<dbReference type="GO" id="GO:0006099">
    <property type="term" value="P:tricarboxylic acid cycle"/>
    <property type="evidence" value="ECO:0007669"/>
    <property type="project" value="InterPro"/>
</dbReference>
<keyword evidence="7 10" id="KW-1133">Transmembrane helix</keyword>
<evidence type="ECO:0000256" key="9">
    <source>
        <dbReference type="ARBA" id="ARBA00023136"/>
    </source>
</evidence>
<keyword evidence="9 10" id="KW-0472">Membrane</keyword>
<feature type="transmembrane region" description="Helical" evidence="10">
    <location>
        <begin position="110"/>
        <end position="127"/>
    </location>
</feature>
<evidence type="ECO:0000256" key="10">
    <source>
        <dbReference type="SAM" id="Phobius"/>
    </source>
</evidence>
<evidence type="ECO:0000256" key="5">
    <source>
        <dbReference type="ARBA" id="ARBA00022692"/>
    </source>
</evidence>
<dbReference type="SUPFAM" id="SSF81343">
    <property type="entry name" value="Fumarate reductase respiratory complex transmembrane subunits"/>
    <property type="match status" value="1"/>
</dbReference>
<proteinExistence type="inferred from homology"/>
<dbReference type="NCBIfam" id="TIGR02970">
    <property type="entry name" value="succ_dehyd_cytB"/>
    <property type="match status" value="1"/>
</dbReference>
<dbReference type="InterPro" id="IPR014314">
    <property type="entry name" value="Succ_DH_cytb556"/>
</dbReference>
<evidence type="ECO:0000256" key="8">
    <source>
        <dbReference type="ARBA" id="ARBA00023004"/>
    </source>
</evidence>
<dbReference type="InterPro" id="IPR039023">
    <property type="entry name" value="SdhC_prok"/>
</dbReference>
<keyword evidence="12" id="KW-1185">Reference proteome</keyword>
<comment type="subcellular location">
    <subcellularLocation>
        <location evidence="2">Membrane</location>
    </subcellularLocation>
</comment>
<reference evidence="11 12" key="1">
    <citation type="submission" date="2019-05" db="EMBL/GenBank/DDBJ databases">
        <title>Kocuria coralli sp. nov., a novel actinobacterium isolated from coral reef seawater.</title>
        <authorList>
            <person name="Li J."/>
        </authorList>
    </citation>
    <scope>NUCLEOTIDE SEQUENCE [LARGE SCALE GENOMIC DNA]</scope>
    <source>
        <strain evidence="11 12">SCSIO 13007</strain>
    </source>
</reference>
<dbReference type="Pfam" id="PF01127">
    <property type="entry name" value="Sdh_cyt"/>
    <property type="match status" value="1"/>
</dbReference>
<dbReference type="InterPro" id="IPR034804">
    <property type="entry name" value="SQR/QFR_C/D"/>
</dbReference>
<comment type="caution">
    <text evidence="11">The sequence shown here is derived from an EMBL/GenBank/DDBJ whole genome shotgun (WGS) entry which is preliminary data.</text>
</comment>
<comment type="cofactor">
    <cofactor evidence="1">
        <name>heme</name>
        <dbReference type="ChEBI" id="CHEBI:30413"/>
    </cofactor>
</comment>
<dbReference type="CDD" id="cd03501">
    <property type="entry name" value="SQR_TypeA_SdhC_like"/>
    <property type="match status" value="1"/>
</dbReference>
<evidence type="ECO:0000256" key="1">
    <source>
        <dbReference type="ARBA" id="ARBA00001971"/>
    </source>
</evidence>
<dbReference type="OrthoDB" id="276905at2"/>
<sequence>MVSCEFTRDLDVSHRLRQGCNARKNARASQRTRRRYREVSIVAATTTETRTGPKSGTLYRGEYGMWSWVAHRISGVGIFFFLLVHVMDTAMVRVDPEAYNAVMETYKNPIMGLGEAGLVAGIVYHAFNGIRIILIDFWSSGAKHQKKLFWGVIVAWLVVMVPFAIRHLSNVFFH</sequence>
<evidence type="ECO:0000256" key="6">
    <source>
        <dbReference type="ARBA" id="ARBA00022723"/>
    </source>
</evidence>
<dbReference type="PANTHER" id="PTHR41910:SF1">
    <property type="entry name" value="SUCCINATE DEHYDROGENASE HYDROPHOBIC MEMBRANE ANCHOR SUBUNIT"/>
    <property type="match status" value="1"/>
</dbReference>
<dbReference type="GO" id="GO:0016020">
    <property type="term" value="C:membrane"/>
    <property type="evidence" value="ECO:0007669"/>
    <property type="project" value="UniProtKB-SubCell"/>
</dbReference>
<evidence type="ECO:0000313" key="12">
    <source>
        <dbReference type="Proteomes" id="UP000325957"/>
    </source>
</evidence>
<dbReference type="Gene3D" id="1.20.1300.10">
    <property type="entry name" value="Fumarate reductase/succinate dehydrogenase, transmembrane subunit"/>
    <property type="match status" value="1"/>
</dbReference>
<dbReference type="PANTHER" id="PTHR41910">
    <property type="entry name" value="SUCCINATE DEHYDROGENASE 2 MEMBRANE SUBUNIT SDHC"/>
    <property type="match status" value="1"/>
</dbReference>
<evidence type="ECO:0000256" key="2">
    <source>
        <dbReference type="ARBA" id="ARBA00004370"/>
    </source>
</evidence>
<evidence type="ECO:0000256" key="7">
    <source>
        <dbReference type="ARBA" id="ARBA00022989"/>
    </source>
</evidence>
<comment type="similarity">
    <text evidence="3">Belongs to the cytochrome b560 family.</text>
</comment>
<evidence type="ECO:0000256" key="4">
    <source>
        <dbReference type="ARBA" id="ARBA00022617"/>
    </source>
</evidence>
<dbReference type="GO" id="GO:0046872">
    <property type="term" value="F:metal ion binding"/>
    <property type="evidence" value="ECO:0007669"/>
    <property type="project" value="UniProtKB-KW"/>
</dbReference>
<evidence type="ECO:0000313" key="11">
    <source>
        <dbReference type="EMBL" id="KAA9394664.1"/>
    </source>
</evidence>
<dbReference type="GO" id="GO:0009055">
    <property type="term" value="F:electron transfer activity"/>
    <property type="evidence" value="ECO:0007669"/>
    <property type="project" value="InterPro"/>
</dbReference>
<dbReference type="EMBL" id="SZWF01000005">
    <property type="protein sequence ID" value="KAA9394664.1"/>
    <property type="molecule type" value="Genomic_DNA"/>
</dbReference>
<keyword evidence="6" id="KW-0479">Metal-binding</keyword>